<keyword evidence="2" id="KW-0946">Virion</keyword>
<dbReference type="SUPFAM" id="SSF51126">
    <property type="entry name" value="Pectin lyase-like"/>
    <property type="match status" value="1"/>
</dbReference>
<evidence type="ECO:0000313" key="4">
    <source>
        <dbReference type="EMBL" id="QXG78633.1"/>
    </source>
</evidence>
<dbReference type="GO" id="GO:0051701">
    <property type="term" value="P:biological process involved in interaction with host"/>
    <property type="evidence" value="ECO:0007669"/>
    <property type="project" value="UniProtKB-ARBA"/>
</dbReference>
<feature type="domain" description="Tail spike TSP1/Gp66 N-terminal" evidence="3">
    <location>
        <begin position="73"/>
        <end position="129"/>
    </location>
</feature>
<sequence>MTIIKRADLGRPLTWDELDNNFQQVDDLTAAASAAVSSASASAAAAASSATASANSALDAANSASNAATAIVSAVKSTATFTTGGTLNSNLDRISDGTYLYYWTGTYPVTVPAGSTVASTGGIAVGFWAVDSDQILRDNLSATEGFGLIGACPDIATLRTVEPVTDGQRITMSWGSVYYHDASDTTSEDLSGGVVVTTGGKRWKLKNNGNISFIEWEPVADGTTDNAWKLQQACLFAQSLGGASIYIPPTTSGYLMTYPVHLFDNVEVYGAGRGSRIIFQDPIFNKGRGGFVMGSSVEANRDTTLANYRAGTYPAASTENTSFVNPTLGAFLRDNQSFVQITGAKIHDLYLVATYTGTNTNGGYGINFVNAQNCVAYNIWGGGDGWTQLIGMGSDTSPETPSCYNCHAWNLHVDKPNQARTFYSVGFISNSTDCSIDKMWQHSSYPADIDHGSCVATNVVENCSITNMNVPNLGLSNTAEGVLLNNSKGCTVSNINVRNCKRTVATFYTNVSYLDSTKPNYISNVSGQATVALISVASKYDIFSDFNADSTTPYDILFANVNASGNIVRSEPASFGVIESATVFFRQYLQNNTVKGYLRRYKYLRPADILTNSKSDTTAWSYGKMVRTKASTDLHFLWEVPASFKAVDTISLFCSFNASSDAAFTAGSTIQAELIQMVAFDGNISTAPYSAFSNTRVAATGQTDTTLTAQYSTSVSPGLVRMTDTTNGLDGSWYVHLYMYSNVINNYMKEIRISYWG</sequence>
<dbReference type="Proteomes" id="UP000828234">
    <property type="component" value="Segment"/>
</dbReference>
<dbReference type="Pfam" id="PF18668">
    <property type="entry name" value="Tail_spike_N"/>
    <property type="match status" value="1"/>
</dbReference>
<organism evidence="4 5">
    <name type="scientific">Klebsiella phage BUCT_47333</name>
    <dbReference type="NCBI Taxonomy" id="2849972"/>
    <lineage>
        <taxon>Viruses</taxon>
        <taxon>Duplodnaviria</taxon>
        <taxon>Heunggongvirae</taxon>
        <taxon>Uroviricota</taxon>
        <taxon>Caudoviricetes</taxon>
        <taxon>Jameshumphriesvirinae</taxon>
        <taxon>Ringroadvirus</taxon>
        <taxon>Ringroadvirus BUCT47333</taxon>
    </lineage>
</organism>
<name>A0AAE7S1L8_9CAUD</name>
<dbReference type="EMBL" id="MZ398021">
    <property type="protein sequence ID" value="QXG78633.1"/>
    <property type="molecule type" value="Genomic_DNA"/>
</dbReference>
<dbReference type="InterPro" id="IPR040775">
    <property type="entry name" value="Tail_spike_N"/>
</dbReference>
<reference evidence="4" key="1">
    <citation type="submission" date="2021-06" db="EMBL/GenBank/DDBJ databases">
        <authorList>
            <person name="Zhang G."/>
            <person name="Liu Y."/>
            <person name="Wang J."/>
            <person name="Chen Y."/>
        </authorList>
    </citation>
    <scope>NUCLEOTIDE SEQUENCE</scope>
    <source>
        <strain evidence="4">Klebsiella pneumoniae 1118</strain>
    </source>
</reference>
<evidence type="ECO:0000256" key="1">
    <source>
        <dbReference type="ARBA" id="ARBA00004328"/>
    </source>
</evidence>
<evidence type="ECO:0000256" key="2">
    <source>
        <dbReference type="ARBA" id="ARBA00022844"/>
    </source>
</evidence>
<dbReference type="RefSeq" id="YP_010683770.1">
    <property type="nucleotide sequence ID" value="NC_071130.1"/>
</dbReference>
<evidence type="ECO:0000313" key="5">
    <source>
        <dbReference type="Proteomes" id="UP000828234"/>
    </source>
</evidence>
<accession>A0AAE7S1L8</accession>
<protein>
    <submittedName>
        <fullName evidence="4">Gluconolaconase</fullName>
    </submittedName>
</protein>
<keyword evidence="5" id="KW-1185">Reference proteome</keyword>
<dbReference type="Gene3D" id="2.160.20.10">
    <property type="entry name" value="Single-stranded right-handed beta-helix, Pectin lyase-like"/>
    <property type="match status" value="1"/>
</dbReference>
<comment type="subcellular location">
    <subcellularLocation>
        <location evidence="1">Virion</location>
    </subcellularLocation>
</comment>
<dbReference type="GeneID" id="78058308"/>
<proteinExistence type="predicted"/>
<dbReference type="KEGG" id="vg:78058308"/>
<dbReference type="Gene3D" id="2.10.10.80">
    <property type="match status" value="1"/>
</dbReference>
<evidence type="ECO:0000259" key="3">
    <source>
        <dbReference type="Pfam" id="PF18668"/>
    </source>
</evidence>
<dbReference type="InterPro" id="IPR012334">
    <property type="entry name" value="Pectin_lyas_fold"/>
</dbReference>
<dbReference type="GO" id="GO:0044423">
    <property type="term" value="C:virion component"/>
    <property type="evidence" value="ECO:0007669"/>
    <property type="project" value="UniProtKB-KW"/>
</dbReference>
<dbReference type="GO" id="GO:0019058">
    <property type="term" value="P:viral life cycle"/>
    <property type="evidence" value="ECO:0007669"/>
    <property type="project" value="UniProtKB-ARBA"/>
</dbReference>
<dbReference type="InterPro" id="IPR011050">
    <property type="entry name" value="Pectin_lyase_fold/virulence"/>
</dbReference>